<protein>
    <recommendedName>
        <fullName evidence="4">Autophagy-related protein 2</fullName>
    </recommendedName>
</protein>
<keyword evidence="8" id="KW-0445">Lipid transport</keyword>
<dbReference type="GO" id="GO:0006869">
    <property type="term" value="P:lipid transport"/>
    <property type="evidence" value="ECO:0007669"/>
    <property type="project" value="UniProtKB-KW"/>
</dbReference>
<evidence type="ECO:0000256" key="2">
    <source>
        <dbReference type="ARBA" id="ARBA00004623"/>
    </source>
</evidence>
<keyword evidence="6" id="KW-0256">Endoplasmic reticulum</keyword>
<reference evidence="13" key="1">
    <citation type="submission" date="2020-11" db="EMBL/GenBank/DDBJ databases">
        <authorList>
            <person name="Tran Van P."/>
        </authorList>
    </citation>
    <scope>NUCLEOTIDE SEQUENCE</scope>
</reference>
<comment type="subcellular location">
    <subcellularLocation>
        <location evidence="1">Endoplasmic reticulum membrane</location>
        <topology evidence="1">Peripheral membrane protein</topology>
    </subcellularLocation>
    <subcellularLocation>
        <location evidence="2">Preautophagosomal structure membrane</location>
        <topology evidence="2">Peripheral membrane protein</topology>
    </subcellularLocation>
</comment>
<evidence type="ECO:0000256" key="6">
    <source>
        <dbReference type="ARBA" id="ARBA00022824"/>
    </source>
</evidence>
<dbReference type="GO" id="GO:0061908">
    <property type="term" value="C:phagophore"/>
    <property type="evidence" value="ECO:0007669"/>
    <property type="project" value="TreeGrafter"/>
</dbReference>
<keyword evidence="7" id="KW-0072">Autophagy</keyword>
<keyword evidence="9" id="KW-0472">Membrane</keyword>
<evidence type="ECO:0000256" key="8">
    <source>
        <dbReference type="ARBA" id="ARBA00023055"/>
    </source>
</evidence>
<keyword evidence="5" id="KW-0813">Transport</keyword>
<dbReference type="GO" id="GO:0000422">
    <property type="term" value="P:autophagy of mitochondrion"/>
    <property type="evidence" value="ECO:0007669"/>
    <property type="project" value="TreeGrafter"/>
</dbReference>
<feature type="region of interest" description="Disordered" evidence="12">
    <location>
        <begin position="231"/>
        <end position="270"/>
    </location>
</feature>
<evidence type="ECO:0000313" key="13">
    <source>
        <dbReference type="EMBL" id="CAD7458077.1"/>
    </source>
</evidence>
<evidence type="ECO:0000256" key="7">
    <source>
        <dbReference type="ARBA" id="ARBA00023006"/>
    </source>
</evidence>
<dbReference type="GO" id="GO:0032266">
    <property type="term" value="F:phosphatidylinositol-3-phosphate binding"/>
    <property type="evidence" value="ECO:0007669"/>
    <property type="project" value="TreeGrafter"/>
</dbReference>
<feature type="compositionally biased region" description="Basic and acidic residues" evidence="12">
    <location>
        <begin position="639"/>
        <end position="651"/>
    </location>
</feature>
<dbReference type="PANTHER" id="PTHR13190:SF1">
    <property type="entry name" value="AUTOPHAGY-RELATED 2, ISOFORM A"/>
    <property type="match status" value="1"/>
</dbReference>
<comment type="catalytic activity">
    <reaction evidence="10">
        <text>a 1,2-diacyl-sn-glycero-3-phospho-L-serine(in) = a 1,2-diacyl-sn-glycero-3-phospho-L-serine(out)</text>
        <dbReference type="Rhea" id="RHEA:38663"/>
        <dbReference type="ChEBI" id="CHEBI:57262"/>
    </reaction>
</comment>
<dbReference type="GO" id="GO:0061723">
    <property type="term" value="P:glycophagy"/>
    <property type="evidence" value="ECO:0007669"/>
    <property type="project" value="TreeGrafter"/>
</dbReference>
<evidence type="ECO:0000256" key="11">
    <source>
        <dbReference type="ARBA" id="ARBA00024615"/>
    </source>
</evidence>
<dbReference type="PANTHER" id="PTHR13190">
    <property type="entry name" value="AUTOPHAGY-RELATED 2, ISOFORM A"/>
    <property type="match status" value="1"/>
</dbReference>
<dbReference type="GO" id="GO:0061709">
    <property type="term" value="P:reticulophagy"/>
    <property type="evidence" value="ECO:0007669"/>
    <property type="project" value="TreeGrafter"/>
</dbReference>
<dbReference type="AlphaFoldDB" id="A0A7R9IGQ4"/>
<evidence type="ECO:0000256" key="4">
    <source>
        <dbReference type="ARBA" id="ARBA00018070"/>
    </source>
</evidence>
<evidence type="ECO:0000256" key="12">
    <source>
        <dbReference type="SAM" id="MobiDB-lite"/>
    </source>
</evidence>
<feature type="compositionally biased region" description="Polar residues" evidence="12">
    <location>
        <begin position="243"/>
        <end position="252"/>
    </location>
</feature>
<sequence length="669" mass="73562">MTAEIRSLSTTTTTELKKKRPSNQPTALNELGEQQNFPVEFVDGFISEMCVSIPWASLLSDSSFVEVKGLTLTVQPKQRADTGTSMFESMWSSMTSSLQLAKDCFKQERADTKDAQESQPLEGLELFAQTIDSILSRVKVKFLDTVIRVEHVPKDSISGVGLEIRIKSLDYFDEAGADPPAPSTPEAQLQQGNKMYQVAAFTTKKFYLNGITLYTDEFPSKARTFSRSVMTMSSSSTPDSKNFDNANTAPVTPSSSSPPSDSQPHSNLSTEANPILFGKLNGCQEVRLRLKQSEVVVGPKVDIEVNLGSLTMFLSARQLHVLLELLHGLATPDLEDTSNVTPRARCLEKPMDSSDFHRVEQELLHQLQPPPVLRTKGLQNTQGWSTASLDDSDEEFLPMKGGAMIDSMLSSVTSMDGSVLSSVSSVSTSAHRYTNYCVCVGAGVRTLDTDPNAEVSHFHVRLSSVVLVLLHEDILTLCVETDGSSLARSSVQQMKSVAQHFFSEIGLFAVSGYDNKDFIEGKKVFERACQLNHIRLLAAPVIIEGNEKTTSLASSISGRVTAASLELLECLVDKPAAVEVVEEAKFKAYREPTLVEEFEGVGKKKTSQIREGRKREEKGKKKKVQGEALEDLGTGGSNSEKEKRVRQEGRRGQGKGMGGRRRREFLIRK</sequence>
<dbReference type="GO" id="GO:0034045">
    <property type="term" value="C:phagophore assembly site membrane"/>
    <property type="evidence" value="ECO:0007669"/>
    <property type="project" value="UniProtKB-SubCell"/>
</dbReference>
<proteinExistence type="inferred from homology"/>
<gene>
    <name evidence="13" type="ORF">TTEB3V08_LOCUS6063</name>
</gene>
<dbReference type="GO" id="GO:0034727">
    <property type="term" value="P:piecemeal microautophagy of the nucleus"/>
    <property type="evidence" value="ECO:0007669"/>
    <property type="project" value="TreeGrafter"/>
</dbReference>
<feature type="compositionally biased region" description="Low complexity" evidence="12">
    <location>
        <begin position="231"/>
        <end position="240"/>
    </location>
</feature>
<dbReference type="InterPro" id="IPR026849">
    <property type="entry name" value="ATG2"/>
</dbReference>
<feature type="compositionally biased region" description="Basic and acidic residues" evidence="12">
    <location>
        <begin position="608"/>
        <end position="619"/>
    </location>
</feature>
<comment type="catalytic activity">
    <reaction evidence="11">
        <text>a 1,2-diacyl-sn-glycero-3-phosphoethanolamine(in) = a 1,2-diacyl-sn-glycero-3-phosphoethanolamine(out)</text>
        <dbReference type="Rhea" id="RHEA:38895"/>
        <dbReference type="ChEBI" id="CHEBI:64612"/>
    </reaction>
</comment>
<accession>A0A7R9IGQ4</accession>
<comment type="similarity">
    <text evidence="3">Belongs to the ATG2 family.</text>
</comment>
<evidence type="ECO:0000256" key="10">
    <source>
        <dbReference type="ARBA" id="ARBA00024479"/>
    </source>
</evidence>
<dbReference type="GO" id="GO:0005789">
    <property type="term" value="C:endoplasmic reticulum membrane"/>
    <property type="evidence" value="ECO:0007669"/>
    <property type="project" value="UniProtKB-SubCell"/>
</dbReference>
<dbReference type="EMBL" id="OE002064">
    <property type="protein sequence ID" value="CAD7458077.1"/>
    <property type="molecule type" value="Genomic_DNA"/>
</dbReference>
<feature type="compositionally biased region" description="Low complexity" evidence="12">
    <location>
        <begin position="253"/>
        <end position="266"/>
    </location>
</feature>
<feature type="region of interest" description="Disordered" evidence="12">
    <location>
        <begin position="1"/>
        <end position="28"/>
    </location>
</feature>
<feature type="region of interest" description="Disordered" evidence="12">
    <location>
        <begin position="605"/>
        <end position="669"/>
    </location>
</feature>
<name>A0A7R9IGQ4_9NEOP</name>
<evidence type="ECO:0000256" key="5">
    <source>
        <dbReference type="ARBA" id="ARBA00022448"/>
    </source>
</evidence>
<evidence type="ECO:0000256" key="3">
    <source>
        <dbReference type="ARBA" id="ARBA00009714"/>
    </source>
</evidence>
<dbReference type="GO" id="GO:0000045">
    <property type="term" value="P:autophagosome assembly"/>
    <property type="evidence" value="ECO:0007669"/>
    <property type="project" value="TreeGrafter"/>
</dbReference>
<evidence type="ECO:0000256" key="1">
    <source>
        <dbReference type="ARBA" id="ARBA00004406"/>
    </source>
</evidence>
<evidence type="ECO:0000256" key="9">
    <source>
        <dbReference type="ARBA" id="ARBA00023136"/>
    </source>
</evidence>
<organism evidence="13">
    <name type="scientific">Timema tahoe</name>
    <dbReference type="NCBI Taxonomy" id="61484"/>
    <lineage>
        <taxon>Eukaryota</taxon>
        <taxon>Metazoa</taxon>
        <taxon>Ecdysozoa</taxon>
        <taxon>Arthropoda</taxon>
        <taxon>Hexapoda</taxon>
        <taxon>Insecta</taxon>
        <taxon>Pterygota</taxon>
        <taxon>Neoptera</taxon>
        <taxon>Polyneoptera</taxon>
        <taxon>Phasmatodea</taxon>
        <taxon>Timematodea</taxon>
        <taxon>Timematoidea</taxon>
        <taxon>Timematidae</taxon>
        <taxon>Timema</taxon>
    </lineage>
</organism>
<dbReference type="GO" id="GO:0043495">
    <property type="term" value="F:protein-membrane adaptor activity"/>
    <property type="evidence" value="ECO:0007669"/>
    <property type="project" value="TreeGrafter"/>
</dbReference>